<comment type="caution">
    <text evidence="1">The sequence shown here is derived from an EMBL/GenBank/DDBJ whole genome shotgun (WGS) entry which is preliminary data.</text>
</comment>
<evidence type="ECO:0000313" key="1">
    <source>
        <dbReference type="EMBL" id="MFD1369240.1"/>
    </source>
</evidence>
<evidence type="ECO:0000313" key="2">
    <source>
        <dbReference type="Proteomes" id="UP001597183"/>
    </source>
</evidence>
<gene>
    <name evidence="1" type="ORF">ACFQ5G_28225</name>
</gene>
<sequence>MRESELAERLGKAGLVFIGWPDEAVPRVPVAVARYAVSAGSDTGRDEVSLRYTDPGWQSGGNDAWFTLASDAGLFGAGGEFLVAVALEPDVWPVRSRWAGVRLAASWDIVGEGAADLLGSGRHHPEFVMLSPDGEVIVQGTVRQDGISFLAVHHPRDSGVLRKQGEFFANWHRAHPEDRQAARSWLDADAG</sequence>
<organism evidence="1 2">
    <name type="scientific">Actinoplanes sichuanensis</name>
    <dbReference type="NCBI Taxonomy" id="512349"/>
    <lineage>
        <taxon>Bacteria</taxon>
        <taxon>Bacillati</taxon>
        <taxon>Actinomycetota</taxon>
        <taxon>Actinomycetes</taxon>
        <taxon>Micromonosporales</taxon>
        <taxon>Micromonosporaceae</taxon>
        <taxon>Actinoplanes</taxon>
    </lineage>
</organism>
<proteinExistence type="predicted"/>
<name>A0ABW4AG97_9ACTN</name>
<accession>A0ABW4AG97</accession>
<keyword evidence="2" id="KW-1185">Reference proteome</keyword>
<reference evidence="2" key="1">
    <citation type="journal article" date="2019" name="Int. J. Syst. Evol. Microbiol.">
        <title>The Global Catalogue of Microorganisms (GCM) 10K type strain sequencing project: providing services to taxonomists for standard genome sequencing and annotation.</title>
        <authorList>
            <consortium name="The Broad Institute Genomics Platform"/>
            <consortium name="The Broad Institute Genome Sequencing Center for Infectious Disease"/>
            <person name="Wu L."/>
            <person name="Ma J."/>
        </authorList>
    </citation>
    <scope>NUCLEOTIDE SEQUENCE [LARGE SCALE GENOMIC DNA]</scope>
    <source>
        <strain evidence="2">CCM 7526</strain>
    </source>
</reference>
<dbReference type="RefSeq" id="WP_317790447.1">
    <property type="nucleotide sequence ID" value="NZ_AP028461.1"/>
</dbReference>
<dbReference type="Proteomes" id="UP001597183">
    <property type="component" value="Unassembled WGS sequence"/>
</dbReference>
<dbReference type="EMBL" id="JBHTMK010000039">
    <property type="protein sequence ID" value="MFD1369240.1"/>
    <property type="molecule type" value="Genomic_DNA"/>
</dbReference>
<protein>
    <submittedName>
        <fullName evidence="1">Uncharacterized protein</fullName>
    </submittedName>
</protein>